<evidence type="ECO:0000313" key="7">
    <source>
        <dbReference type="EMBL" id="KRT86512.1"/>
    </source>
</evidence>
<keyword evidence="5 6" id="KW-0472">Membrane</keyword>
<evidence type="ECO:0000256" key="4">
    <source>
        <dbReference type="ARBA" id="ARBA00022989"/>
    </source>
</evidence>
<evidence type="ECO:0000256" key="1">
    <source>
        <dbReference type="ARBA" id="ARBA00004141"/>
    </source>
</evidence>
<dbReference type="EMBL" id="LJIG01000428">
    <property type="protein sequence ID" value="KRT86512.1"/>
    <property type="molecule type" value="Genomic_DNA"/>
</dbReference>
<sequence length="173" mass="19439">MVYTISDKVIDRKVQNSEDEGEMDSRFTRVKSSEEEEEFSPKEQWRIWKNIIVVGAAFMIHFTAFWGASNLQSSVNADASLGTFTLASIYGSLIVSNIFLPVIIIKWLGCKWTIAVSFMTYMPFMISQFYPRFYTMIPAGLMVGFGGGPLWCAKCTYLTVAAEAYSKLSGLSI</sequence>
<dbReference type="InterPro" id="IPR051951">
    <property type="entry name" value="UNC-93_regulatory"/>
</dbReference>
<comment type="subcellular location">
    <subcellularLocation>
        <location evidence="1">Membrane</location>
        <topology evidence="1">Multi-pass membrane protein</topology>
    </subcellularLocation>
</comment>
<comment type="similarity">
    <text evidence="2">Belongs to the unc-93 family.</text>
</comment>
<evidence type="ECO:0000256" key="3">
    <source>
        <dbReference type="ARBA" id="ARBA00022692"/>
    </source>
</evidence>
<reference evidence="7 8" key="1">
    <citation type="submission" date="2015-09" db="EMBL/GenBank/DDBJ databases">
        <title>Draft genome of the scarab beetle Oryctes borbonicus.</title>
        <authorList>
            <person name="Meyer J.M."/>
            <person name="Markov G.V."/>
            <person name="Baskaran P."/>
            <person name="Herrmann M."/>
            <person name="Sommer R.J."/>
            <person name="Roedelsperger C."/>
        </authorList>
    </citation>
    <scope>NUCLEOTIDE SEQUENCE [LARGE SCALE GENOMIC DNA]</scope>
    <source>
        <strain evidence="7">OB123</strain>
        <tissue evidence="7">Whole animal</tissue>
    </source>
</reference>
<evidence type="ECO:0000313" key="8">
    <source>
        <dbReference type="Proteomes" id="UP000051574"/>
    </source>
</evidence>
<keyword evidence="8" id="KW-1185">Reference proteome</keyword>
<organism evidence="7 8">
    <name type="scientific">Oryctes borbonicus</name>
    <dbReference type="NCBI Taxonomy" id="1629725"/>
    <lineage>
        <taxon>Eukaryota</taxon>
        <taxon>Metazoa</taxon>
        <taxon>Ecdysozoa</taxon>
        <taxon>Arthropoda</taxon>
        <taxon>Hexapoda</taxon>
        <taxon>Insecta</taxon>
        <taxon>Pterygota</taxon>
        <taxon>Neoptera</taxon>
        <taxon>Endopterygota</taxon>
        <taxon>Coleoptera</taxon>
        <taxon>Polyphaga</taxon>
        <taxon>Scarabaeiformia</taxon>
        <taxon>Scarabaeidae</taxon>
        <taxon>Dynastinae</taxon>
        <taxon>Oryctes</taxon>
    </lineage>
</organism>
<keyword evidence="4 6" id="KW-1133">Transmembrane helix</keyword>
<feature type="transmembrane region" description="Helical" evidence="6">
    <location>
        <begin position="129"/>
        <end position="151"/>
    </location>
</feature>
<gene>
    <name evidence="7" type="ORF">AMK59_621</name>
</gene>
<dbReference type="GO" id="GO:0005886">
    <property type="term" value="C:plasma membrane"/>
    <property type="evidence" value="ECO:0007669"/>
    <property type="project" value="TreeGrafter"/>
</dbReference>
<feature type="transmembrane region" description="Helical" evidence="6">
    <location>
        <begin position="47"/>
        <end position="68"/>
    </location>
</feature>
<dbReference type="Pfam" id="PF05978">
    <property type="entry name" value="UNC-93"/>
    <property type="match status" value="1"/>
</dbReference>
<evidence type="ECO:0008006" key="9">
    <source>
        <dbReference type="Google" id="ProtNLM"/>
    </source>
</evidence>
<evidence type="ECO:0000256" key="2">
    <source>
        <dbReference type="ARBA" id="ARBA00009172"/>
    </source>
</evidence>
<keyword evidence="3 6" id="KW-0812">Transmembrane</keyword>
<comment type="caution">
    <text evidence="7">The sequence shown here is derived from an EMBL/GenBank/DDBJ whole genome shotgun (WGS) entry which is preliminary data.</text>
</comment>
<name>A0A0T6BGR2_9SCAR</name>
<dbReference type="InterPro" id="IPR036259">
    <property type="entry name" value="MFS_trans_sf"/>
</dbReference>
<feature type="transmembrane region" description="Helical" evidence="6">
    <location>
        <begin position="88"/>
        <end position="108"/>
    </location>
</feature>
<dbReference type="GO" id="GO:0015459">
    <property type="term" value="F:potassium channel regulator activity"/>
    <property type="evidence" value="ECO:0007669"/>
    <property type="project" value="TreeGrafter"/>
</dbReference>
<accession>A0A0T6BGR2</accession>
<dbReference type="InterPro" id="IPR010291">
    <property type="entry name" value="Ion_channel_UNC-93"/>
</dbReference>
<dbReference type="PANTHER" id="PTHR19444:SF50">
    <property type="match status" value="1"/>
</dbReference>
<protein>
    <recommendedName>
        <fullName evidence="9">Membrane transporter</fullName>
    </recommendedName>
</protein>
<dbReference type="GO" id="GO:0043266">
    <property type="term" value="P:regulation of potassium ion transport"/>
    <property type="evidence" value="ECO:0007669"/>
    <property type="project" value="TreeGrafter"/>
</dbReference>
<dbReference type="SUPFAM" id="SSF103473">
    <property type="entry name" value="MFS general substrate transporter"/>
    <property type="match status" value="1"/>
</dbReference>
<proteinExistence type="inferred from homology"/>
<dbReference type="OrthoDB" id="78663at2759"/>
<evidence type="ECO:0000256" key="5">
    <source>
        <dbReference type="ARBA" id="ARBA00023136"/>
    </source>
</evidence>
<dbReference type="Proteomes" id="UP000051574">
    <property type="component" value="Unassembled WGS sequence"/>
</dbReference>
<feature type="non-terminal residue" evidence="7">
    <location>
        <position position="173"/>
    </location>
</feature>
<dbReference type="PANTHER" id="PTHR19444">
    <property type="entry name" value="UNC-93 RELATED"/>
    <property type="match status" value="1"/>
</dbReference>
<evidence type="ECO:0000256" key="6">
    <source>
        <dbReference type="SAM" id="Phobius"/>
    </source>
</evidence>
<dbReference type="AlphaFoldDB" id="A0A0T6BGR2"/>
<dbReference type="GO" id="GO:0006937">
    <property type="term" value="P:regulation of muscle contraction"/>
    <property type="evidence" value="ECO:0007669"/>
    <property type="project" value="TreeGrafter"/>
</dbReference>
<dbReference type="GO" id="GO:0055120">
    <property type="term" value="C:striated muscle dense body"/>
    <property type="evidence" value="ECO:0007669"/>
    <property type="project" value="TreeGrafter"/>
</dbReference>